<proteinExistence type="predicted"/>
<dbReference type="EMBL" id="JBHTEY010000004">
    <property type="protein sequence ID" value="MFC7615739.1"/>
    <property type="molecule type" value="Genomic_DNA"/>
</dbReference>
<sequence length="92" mass="9561">MGDPAAARRDIEALSALAPVRVGAYVRPDTLPDDLDAHADGLLAAGMGELHLYHLGLVPEPALRKLADLVTAAGRRRTATSAPSPKQIGGSR</sequence>
<name>A0ABW2TQX9_9PSEU</name>
<protein>
    <recommendedName>
        <fullName evidence="3">Luciferase-like monooxygenase</fullName>
    </recommendedName>
</protein>
<comment type="caution">
    <text evidence="1">The sequence shown here is derived from an EMBL/GenBank/DDBJ whole genome shotgun (WGS) entry which is preliminary data.</text>
</comment>
<evidence type="ECO:0008006" key="3">
    <source>
        <dbReference type="Google" id="ProtNLM"/>
    </source>
</evidence>
<keyword evidence="2" id="KW-1185">Reference proteome</keyword>
<gene>
    <name evidence="1" type="ORF">ACFQV2_21845</name>
</gene>
<dbReference type="Proteomes" id="UP001596512">
    <property type="component" value="Unassembled WGS sequence"/>
</dbReference>
<evidence type="ECO:0000313" key="2">
    <source>
        <dbReference type="Proteomes" id="UP001596512"/>
    </source>
</evidence>
<organism evidence="1 2">
    <name type="scientific">Actinokineospora soli</name>
    <dbReference type="NCBI Taxonomy" id="1048753"/>
    <lineage>
        <taxon>Bacteria</taxon>
        <taxon>Bacillati</taxon>
        <taxon>Actinomycetota</taxon>
        <taxon>Actinomycetes</taxon>
        <taxon>Pseudonocardiales</taxon>
        <taxon>Pseudonocardiaceae</taxon>
        <taxon>Actinokineospora</taxon>
    </lineage>
</organism>
<reference evidence="2" key="1">
    <citation type="journal article" date="2019" name="Int. J. Syst. Evol. Microbiol.">
        <title>The Global Catalogue of Microorganisms (GCM) 10K type strain sequencing project: providing services to taxonomists for standard genome sequencing and annotation.</title>
        <authorList>
            <consortium name="The Broad Institute Genomics Platform"/>
            <consortium name="The Broad Institute Genome Sequencing Center for Infectious Disease"/>
            <person name="Wu L."/>
            <person name="Ma J."/>
        </authorList>
    </citation>
    <scope>NUCLEOTIDE SEQUENCE [LARGE SCALE GENOMIC DNA]</scope>
    <source>
        <strain evidence="2">JCM 17695</strain>
    </source>
</reference>
<evidence type="ECO:0000313" key="1">
    <source>
        <dbReference type="EMBL" id="MFC7615739.1"/>
    </source>
</evidence>
<accession>A0ABW2TQX9</accession>